<gene>
    <name evidence="1" type="ORF">MNBD_DELTA02-822</name>
</gene>
<organism evidence="1">
    <name type="scientific">hydrothermal vent metagenome</name>
    <dbReference type="NCBI Taxonomy" id="652676"/>
    <lineage>
        <taxon>unclassified sequences</taxon>
        <taxon>metagenomes</taxon>
        <taxon>ecological metagenomes</taxon>
    </lineage>
</organism>
<dbReference type="Gene3D" id="3.30.420.10">
    <property type="entry name" value="Ribonuclease H-like superfamily/Ribonuclease H"/>
    <property type="match status" value="1"/>
</dbReference>
<dbReference type="GO" id="GO:0003676">
    <property type="term" value="F:nucleic acid binding"/>
    <property type="evidence" value="ECO:0007669"/>
    <property type="project" value="InterPro"/>
</dbReference>
<keyword evidence="1" id="KW-0378">Hydrolase</keyword>
<dbReference type="InterPro" id="IPR036397">
    <property type="entry name" value="RNaseH_sf"/>
</dbReference>
<feature type="non-terminal residue" evidence="1">
    <location>
        <position position="187"/>
    </location>
</feature>
<name>A0A3B0VFN4_9ZZZZ</name>
<proteinExistence type="predicted"/>
<protein>
    <submittedName>
        <fullName evidence="1">CRISPR-associated endonuclease Cas9</fullName>
    </submittedName>
</protein>
<accession>A0A3B0VFN4</accession>
<dbReference type="GO" id="GO:0004519">
    <property type="term" value="F:endonuclease activity"/>
    <property type="evidence" value="ECO:0007669"/>
    <property type="project" value="UniProtKB-KW"/>
</dbReference>
<dbReference type="EMBL" id="UOEZ01000084">
    <property type="protein sequence ID" value="VAW39113.1"/>
    <property type="molecule type" value="Genomic_DNA"/>
</dbReference>
<dbReference type="AlphaFoldDB" id="A0A3B0VFN4"/>
<dbReference type="NCBIfam" id="TIGR01865">
    <property type="entry name" value="cas_Csn1"/>
    <property type="match status" value="1"/>
</dbReference>
<sequence>MSNKNETILGLDLGTASIGWALIEHNAVKEPVRLIGCGSRIFPEVVEAKTRTPKNHARRDHRSARKVIRRRRMRRDKLQNILIQKDMLPKDKEERTKLLTDTKEYCPYTLRAKALDKELTLFELGRALYHLGNRRGFLSNRKTINKKEDGPLKQSIGELNTKIAESGARTLGEYLKNLEVAQDAARP</sequence>
<evidence type="ECO:0000313" key="1">
    <source>
        <dbReference type="EMBL" id="VAW39113.1"/>
    </source>
</evidence>
<reference evidence="1" key="1">
    <citation type="submission" date="2018-06" db="EMBL/GenBank/DDBJ databases">
        <authorList>
            <person name="Zhirakovskaya E."/>
        </authorList>
    </citation>
    <scope>NUCLEOTIDE SEQUENCE</scope>
</reference>
<dbReference type="InterPro" id="IPR028629">
    <property type="entry name" value="Cas9"/>
</dbReference>
<keyword evidence="1" id="KW-0255">Endonuclease</keyword>
<keyword evidence="1" id="KW-0540">Nuclease</keyword>